<evidence type="ECO:0000313" key="3">
    <source>
        <dbReference type="Proteomes" id="UP000295157"/>
    </source>
</evidence>
<name>A0A4R4NF60_9ACTN</name>
<sequence>MAKIWRDRPAAGGDDRSAVHGAPHTTGSRSPGTPKPDEGPTYGWGSGGRPLWSERDRDAERIGAVLRRSGCAATGGDDGFAVEGGHDGVFLVTFAERRPPTADGMAACVRALVRAGMSAEPQPGDARTLRVRTRTVG</sequence>
<feature type="compositionally biased region" description="Basic and acidic residues" evidence="1">
    <location>
        <begin position="1"/>
        <end position="18"/>
    </location>
</feature>
<organism evidence="2 3">
    <name type="scientific">Nonomuraea longispora</name>
    <dbReference type="NCBI Taxonomy" id="1848320"/>
    <lineage>
        <taxon>Bacteria</taxon>
        <taxon>Bacillati</taxon>
        <taxon>Actinomycetota</taxon>
        <taxon>Actinomycetes</taxon>
        <taxon>Streptosporangiales</taxon>
        <taxon>Streptosporangiaceae</taxon>
        <taxon>Nonomuraea</taxon>
    </lineage>
</organism>
<dbReference type="OrthoDB" id="3544098at2"/>
<dbReference type="AlphaFoldDB" id="A0A4R4NF60"/>
<comment type="caution">
    <text evidence="2">The sequence shown here is derived from an EMBL/GenBank/DDBJ whole genome shotgun (WGS) entry which is preliminary data.</text>
</comment>
<protein>
    <submittedName>
        <fullName evidence="2">Uncharacterized protein</fullName>
    </submittedName>
</protein>
<dbReference type="Proteomes" id="UP000295157">
    <property type="component" value="Unassembled WGS sequence"/>
</dbReference>
<evidence type="ECO:0000313" key="2">
    <source>
        <dbReference type="EMBL" id="TDC07609.1"/>
    </source>
</evidence>
<gene>
    <name evidence="2" type="ORF">E1267_12930</name>
</gene>
<dbReference type="EMBL" id="SMJZ01000038">
    <property type="protein sequence ID" value="TDC07609.1"/>
    <property type="molecule type" value="Genomic_DNA"/>
</dbReference>
<feature type="region of interest" description="Disordered" evidence="1">
    <location>
        <begin position="1"/>
        <end position="55"/>
    </location>
</feature>
<evidence type="ECO:0000256" key="1">
    <source>
        <dbReference type="SAM" id="MobiDB-lite"/>
    </source>
</evidence>
<reference evidence="2 3" key="1">
    <citation type="submission" date="2019-02" db="EMBL/GenBank/DDBJ databases">
        <title>Draft genome sequences of novel Actinobacteria.</title>
        <authorList>
            <person name="Sahin N."/>
            <person name="Ay H."/>
            <person name="Saygin H."/>
        </authorList>
    </citation>
    <scope>NUCLEOTIDE SEQUENCE [LARGE SCALE GENOMIC DNA]</scope>
    <source>
        <strain evidence="2 3">KC201</strain>
    </source>
</reference>
<proteinExistence type="predicted"/>
<keyword evidence="3" id="KW-1185">Reference proteome</keyword>
<accession>A0A4R4NF60</accession>
<dbReference type="RefSeq" id="WP_132332679.1">
    <property type="nucleotide sequence ID" value="NZ_SMJZ01000038.1"/>
</dbReference>